<dbReference type="InterPro" id="IPR051459">
    <property type="entry name" value="Cytochrome_c-type_DH"/>
</dbReference>
<evidence type="ECO:0000259" key="5">
    <source>
        <dbReference type="PROSITE" id="PS51007"/>
    </source>
</evidence>
<dbReference type="InterPro" id="IPR009056">
    <property type="entry name" value="Cyt_c-like_dom"/>
</dbReference>
<dbReference type="Pfam" id="PF13442">
    <property type="entry name" value="Cytochrome_CBB3"/>
    <property type="match status" value="1"/>
</dbReference>
<evidence type="ECO:0000256" key="1">
    <source>
        <dbReference type="ARBA" id="ARBA00022617"/>
    </source>
</evidence>
<dbReference type="KEGG" id="mbd:MEBOL_005168"/>
<evidence type="ECO:0000256" key="4">
    <source>
        <dbReference type="PROSITE-ProRule" id="PRU00433"/>
    </source>
</evidence>
<dbReference type="InterPro" id="IPR036909">
    <property type="entry name" value="Cyt_c-like_dom_sf"/>
</dbReference>
<dbReference type="Proteomes" id="UP000217289">
    <property type="component" value="Chromosome"/>
</dbReference>
<dbReference type="Pfam" id="PF00034">
    <property type="entry name" value="Cytochrom_C"/>
    <property type="match status" value="1"/>
</dbReference>
<evidence type="ECO:0000313" key="6">
    <source>
        <dbReference type="EMBL" id="ATB31705.1"/>
    </source>
</evidence>
<feature type="domain" description="Cytochrome c" evidence="5">
    <location>
        <begin position="190"/>
        <end position="300"/>
    </location>
</feature>
<protein>
    <recommendedName>
        <fullName evidence="5">Cytochrome c domain-containing protein</fullName>
    </recommendedName>
</protein>
<reference evidence="6 7" key="1">
    <citation type="submission" date="2017-06" db="EMBL/GenBank/DDBJ databases">
        <authorList>
            <person name="Kim H.J."/>
            <person name="Triplett B.A."/>
        </authorList>
    </citation>
    <scope>NUCLEOTIDE SEQUENCE [LARGE SCALE GENOMIC DNA]</scope>
    <source>
        <strain evidence="6 7">DSM 14713</strain>
    </source>
</reference>
<dbReference type="GO" id="GO:0009055">
    <property type="term" value="F:electron transfer activity"/>
    <property type="evidence" value="ECO:0007669"/>
    <property type="project" value="InterPro"/>
</dbReference>
<keyword evidence="2 4" id="KW-0479">Metal-binding</keyword>
<dbReference type="PROSITE" id="PS51007">
    <property type="entry name" value="CYTC"/>
    <property type="match status" value="2"/>
</dbReference>
<evidence type="ECO:0000256" key="2">
    <source>
        <dbReference type="ARBA" id="ARBA00022723"/>
    </source>
</evidence>
<dbReference type="Gene3D" id="1.10.760.10">
    <property type="entry name" value="Cytochrome c-like domain"/>
    <property type="match status" value="2"/>
</dbReference>
<dbReference type="OrthoDB" id="9809720at2"/>
<dbReference type="GO" id="GO:0020037">
    <property type="term" value="F:heme binding"/>
    <property type="evidence" value="ECO:0007669"/>
    <property type="project" value="InterPro"/>
</dbReference>
<keyword evidence="1 4" id="KW-0349">Heme</keyword>
<dbReference type="PANTHER" id="PTHR35008">
    <property type="entry name" value="BLL4482 PROTEIN-RELATED"/>
    <property type="match status" value="1"/>
</dbReference>
<dbReference type="PANTHER" id="PTHR35008:SF8">
    <property type="entry name" value="ALCOHOL DEHYDROGENASE CYTOCHROME C SUBUNIT"/>
    <property type="match status" value="1"/>
</dbReference>
<evidence type="ECO:0000313" key="7">
    <source>
        <dbReference type="Proteomes" id="UP000217289"/>
    </source>
</evidence>
<dbReference type="AlphaFoldDB" id="A0A250IIX4"/>
<organism evidence="6 7">
    <name type="scientific">Melittangium boletus DSM 14713</name>
    <dbReference type="NCBI Taxonomy" id="1294270"/>
    <lineage>
        <taxon>Bacteria</taxon>
        <taxon>Pseudomonadati</taxon>
        <taxon>Myxococcota</taxon>
        <taxon>Myxococcia</taxon>
        <taxon>Myxococcales</taxon>
        <taxon>Cystobacterineae</taxon>
        <taxon>Archangiaceae</taxon>
        <taxon>Melittangium</taxon>
    </lineage>
</organism>
<sequence>MKKKLLYAALVLLLLVGGGIGFVSFKVGQPVTAPLPPIKANTSPEAVARGAVIFHSMCEGCHRAPGAERVTGAHMVEVPSALGTFYSANITMHPTAGIGTLSDEQIARIIRYGVNRDDRMTMMAQSAMSDEDIAAVLGFMRSGDPVFTPDPNQMPPTQLSLVGKILIYTMGGMDVPNRPASGIHAPPRTDKLAYGRYLAHDVFDCAGCHTPGLDSKKGEGPEAFSGGFEFEDASGAKIVGPNITFHPTGIGNWSKEDFGVAIRDGLKPGGTGILRMPMPRFRGLEDDEVEALYEYLKSKPQLATKAK</sequence>
<dbReference type="RefSeq" id="WP_095979997.1">
    <property type="nucleotide sequence ID" value="NZ_CP022163.1"/>
</dbReference>
<gene>
    <name evidence="6" type="ORF">MEBOL_005168</name>
</gene>
<dbReference type="SUPFAM" id="SSF46626">
    <property type="entry name" value="Cytochrome c"/>
    <property type="match status" value="2"/>
</dbReference>
<proteinExistence type="predicted"/>
<feature type="domain" description="Cytochrome c" evidence="5">
    <location>
        <begin position="45"/>
        <end position="144"/>
    </location>
</feature>
<evidence type="ECO:0000256" key="3">
    <source>
        <dbReference type="ARBA" id="ARBA00023004"/>
    </source>
</evidence>
<accession>A0A250IIX4</accession>
<keyword evidence="7" id="KW-1185">Reference proteome</keyword>
<dbReference type="GO" id="GO:0046872">
    <property type="term" value="F:metal ion binding"/>
    <property type="evidence" value="ECO:0007669"/>
    <property type="project" value="UniProtKB-KW"/>
</dbReference>
<dbReference type="EMBL" id="CP022163">
    <property type="protein sequence ID" value="ATB31705.1"/>
    <property type="molecule type" value="Genomic_DNA"/>
</dbReference>
<keyword evidence="3 4" id="KW-0408">Iron</keyword>
<name>A0A250IIX4_9BACT</name>